<keyword evidence="9" id="KW-1185">Reference proteome</keyword>
<feature type="transmembrane region" description="Helical" evidence="7">
    <location>
        <begin position="92"/>
        <end position="120"/>
    </location>
</feature>
<dbReference type="InterPro" id="IPR023271">
    <property type="entry name" value="Aquaporin-like"/>
</dbReference>
<organism evidence="8 9">
    <name type="scientific">Filobasidium floriforme</name>
    <dbReference type="NCBI Taxonomy" id="5210"/>
    <lineage>
        <taxon>Eukaryota</taxon>
        <taxon>Fungi</taxon>
        <taxon>Dikarya</taxon>
        <taxon>Basidiomycota</taxon>
        <taxon>Agaricomycotina</taxon>
        <taxon>Tremellomycetes</taxon>
        <taxon>Filobasidiales</taxon>
        <taxon>Filobasidiaceae</taxon>
        <taxon>Filobasidium</taxon>
    </lineage>
</organism>
<evidence type="ECO:0008006" key="10">
    <source>
        <dbReference type="Google" id="ProtNLM"/>
    </source>
</evidence>
<feature type="transmembrane region" description="Helical" evidence="7">
    <location>
        <begin position="51"/>
        <end position="72"/>
    </location>
</feature>
<keyword evidence="2 7" id="KW-0812">Transmembrane</keyword>
<evidence type="ECO:0000256" key="4">
    <source>
        <dbReference type="ARBA" id="ARBA00023136"/>
    </source>
</evidence>
<evidence type="ECO:0000256" key="7">
    <source>
        <dbReference type="SAM" id="Phobius"/>
    </source>
</evidence>
<dbReference type="PANTHER" id="PTHR30520:SF6">
    <property type="entry name" value="FORMATE_NITRATE FAMILY TRANSPORTER (EUROFUNG)"/>
    <property type="match status" value="1"/>
</dbReference>
<feature type="transmembrane region" description="Helical" evidence="7">
    <location>
        <begin position="182"/>
        <end position="200"/>
    </location>
</feature>
<evidence type="ECO:0000313" key="8">
    <source>
        <dbReference type="EMBL" id="KAG7530468.1"/>
    </source>
</evidence>
<keyword evidence="4 7" id="KW-0472">Membrane</keyword>
<dbReference type="InterPro" id="IPR000292">
    <property type="entry name" value="For/NO2_transpt"/>
</dbReference>
<dbReference type="PANTHER" id="PTHR30520">
    <property type="entry name" value="FORMATE TRANSPORTER-RELATED"/>
    <property type="match status" value="1"/>
</dbReference>
<dbReference type="Pfam" id="PF01226">
    <property type="entry name" value="Form_Nir_trans"/>
    <property type="match status" value="1"/>
</dbReference>
<gene>
    <name evidence="8" type="ORF">FFLO_05009</name>
</gene>
<dbReference type="Gene3D" id="1.20.1080.10">
    <property type="entry name" value="Glycerol uptake facilitator protein"/>
    <property type="match status" value="1"/>
</dbReference>
<evidence type="ECO:0000256" key="5">
    <source>
        <dbReference type="ARBA" id="ARBA00049660"/>
    </source>
</evidence>
<comment type="subcellular location">
    <subcellularLocation>
        <location evidence="1">Membrane</location>
        <topology evidence="1">Multi-pass membrane protein</topology>
    </subcellularLocation>
</comment>
<protein>
    <recommendedName>
        <fullName evidence="10">Formate/nitrite transporter</fullName>
    </recommendedName>
</protein>
<accession>A0A8K0JJ09</accession>
<comment type="similarity">
    <text evidence="5">Belongs to the FNT transporter (TC 1.A.16) family.</text>
</comment>
<evidence type="ECO:0000256" key="6">
    <source>
        <dbReference type="SAM" id="MobiDB-lite"/>
    </source>
</evidence>
<dbReference type="PROSITE" id="PS01006">
    <property type="entry name" value="FORMATE_NITRITE_TP_2"/>
    <property type="match status" value="1"/>
</dbReference>
<evidence type="ECO:0000313" key="9">
    <source>
        <dbReference type="Proteomes" id="UP000812966"/>
    </source>
</evidence>
<feature type="region of interest" description="Disordered" evidence="6">
    <location>
        <begin position="288"/>
        <end position="317"/>
    </location>
</feature>
<comment type="caution">
    <text evidence="8">The sequence shown here is derived from an EMBL/GenBank/DDBJ whole genome shotgun (WGS) entry which is preliminary data.</text>
</comment>
<feature type="transmembrane region" description="Helical" evidence="7">
    <location>
        <begin position="212"/>
        <end position="235"/>
    </location>
</feature>
<evidence type="ECO:0000256" key="1">
    <source>
        <dbReference type="ARBA" id="ARBA00004141"/>
    </source>
</evidence>
<feature type="transmembrane region" description="Helical" evidence="7">
    <location>
        <begin position="255"/>
        <end position="277"/>
    </location>
</feature>
<feature type="region of interest" description="Disordered" evidence="6">
    <location>
        <begin position="1"/>
        <end position="22"/>
    </location>
</feature>
<dbReference type="EMBL" id="JABELV010000117">
    <property type="protein sequence ID" value="KAG7530468.1"/>
    <property type="molecule type" value="Genomic_DNA"/>
</dbReference>
<dbReference type="AlphaFoldDB" id="A0A8K0JJ09"/>
<dbReference type="GO" id="GO:0015707">
    <property type="term" value="P:nitrite transport"/>
    <property type="evidence" value="ECO:0007669"/>
    <property type="project" value="TreeGrafter"/>
</dbReference>
<feature type="compositionally biased region" description="Basic and acidic residues" evidence="6">
    <location>
        <begin position="1"/>
        <end position="12"/>
    </location>
</feature>
<feature type="transmembrane region" description="Helical" evidence="7">
    <location>
        <begin position="132"/>
        <end position="153"/>
    </location>
</feature>
<reference evidence="8" key="1">
    <citation type="submission" date="2020-04" db="EMBL/GenBank/DDBJ databases">
        <title>Analysis of mating type loci in Filobasidium floriforme.</title>
        <authorList>
            <person name="Nowrousian M."/>
        </authorList>
    </citation>
    <scope>NUCLEOTIDE SEQUENCE</scope>
    <source>
        <strain evidence="8">CBS 6242</strain>
    </source>
</reference>
<name>A0A8K0JJ09_9TREE</name>
<sequence length="317" mass="34579">MIHYPEKHHDNGYKPQAPPPRHVTSILSPQETCEALVESAVARHHQRIDILFLKAVWGGILLSYGGFLQSVVGGSPSANENNPGLLRLVEGLVFPVGLSLIVLIGAELLTSDMMIMLLGVVKGRIPWWGLPYNYFVVFWGNLAGSLFFGAIFIRYSGLATGPVETFITNTAATRGSLEWHQVFLRGIGCNIMVCLAVFVAQMSSDLVGKVFGIYFVLSAFVVSQFEHVVADMFVIPLGMMLNKSPSVAVYIWKDILGALIGNIVGGWLIGVSLYWFYLHHSPQPAKITDNERGPDVDSNSTIAGEHGGNPNGRGSHF</sequence>
<dbReference type="GO" id="GO:0005886">
    <property type="term" value="C:plasma membrane"/>
    <property type="evidence" value="ECO:0007669"/>
    <property type="project" value="TreeGrafter"/>
</dbReference>
<keyword evidence="3 7" id="KW-1133">Transmembrane helix</keyword>
<dbReference type="InterPro" id="IPR024002">
    <property type="entry name" value="For/NO2_transpt_CS"/>
</dbReference>
<evidence type="ECO:0000256" key="2">
    <source>
        <dbReference type="ARBA" id="ARBA00022692"/>
    </source>
</evidence>
<dbReference type="GO" id="GO:0015513">
    <property type="term" value="F:high-affinity secondary active nitrite transmembrane transporter activity"/>
    <property type="evidence" value="ECO:0007669"/>
    <property type="project" value="TreeGrafter"/>
</dbReference>
<dbReference type="Proteomes" id="UP000812966">
    <property type="component" value="Unassembled WGS sequence"/>
</dbReference>
<evidence type="ECO:0000256" key="3">
    <source>
        <dbReference type="ARBA" id="ARBA00022989"/>
    </source>
</evidence>
<dbReference type="OrthoDB" id="4829at2759"/>
<proteinExistence type="inferred from homology"/>